<proteinExistence type="predicted"/>
<name>A0AAU9D057_9BACT</name>
<evidence type="ECO:0000256" key="1">
    <source>
        <dbReference type="SAM" id="Phobius"/>
    </source>
</evidence>
<dbReference type="Proteomes" id="UP001348817">
    <property type="component" value="Chromosome"/>
</dbReference>
<keyword evidence="1" id="KW-0812">Transmembrane</keyword>
<feature type="transmembrane region" description="Helical" evidence="1">
    <location>
        <begin position="67"/>
        <end position="87"/>
    </location>
</feature>
<sequence>MDLDELKSHYRDGNENNQKSFEKLRNMMTKGTPPVLKAVKRQLIFESAVWVAILATFHNIFDGNLKPAYANALVIVAVVTLLIHNLLEYRSIQFPVSGNNLKESVSKYLKKVKAYAFSSISTRVFAYVSVMVFLFSGTSVTPQKLYLGGSALVLTCFIQVFLLRKVWHRKISKLEDIADGLKE</sequence>
<feature type="transmembrane region" description="Helical" evidence="1">
    <location>
        <begin position="114"/>
        <end position="133"/>
    </location>
</feature>
<dbReference type="EMBL" id="AP025314">
    <property type="protein sequence ID" value="BDD07789.1"/>
    <property type="molecule type" value="Genomic_DNA"/>
</dbReference>
<organism evidence="2 3">
    <name type="scientific">Fulvitalea axinellae</name>
    <dbReference type="NCBI Taxonomy" id="1182444"/>
    <lineage>
        <taxon>Bacteria</taxon>
        <taxon>Pseudomonadati</taxon>
        <taxon>Bacteroidota</taxon>
        <taxon>Cytophagia</taxon>
        <taxon>Cytophagales</taxon>
        <taxon>Persicobacteraceae</taxon>
        <taxon>Fulvitalea</taxon>
    </lineage>
</organism>
<dbReference type="RefSeq" id="WP_338393093.1">
    <property type="nucleotide sequence ID" value="NZ_AP025314.1"/>
</dbReference>
<keyword evidence="1" id="KW-1133">Transmembrane helix</keyword>
<gene>
    <name evidence="2" type="ORF">FUAX_02210</name>
</gene>
<accession>A0AAU9D057</accession>
<evidence type="ECO:0000313" key="2">
    <source>
        <dbReference type="EMBL" id="BDD07789.1"/>
    </source>
</evidence>
<dbReference type="KEGG" id="fax:FUAX_02210"/>
<keyword evidence="3" id="KW-1185">Reference proteome</keyword>
<evidence type="ECO:0000313" key="3">
    <source>
        <dbReference type="Proteomes" id="UP001348817"/>
    </source>
</evidence>
<keyword evidence="1" id="KW-0472">Membrane</keyword>
<reference evidence="2 3" key="1">
    <citation type="submission" date="2021-12" db="EMBL/GenBank/DDBJ databases">
        <title>Genome sequencing of bacteria with rrn-lacking chromosome and rrn-plasmid.</title>
        <authorList>
            <person name="Anda M."/>
            <person name="Iwasaki W."/>
        </authorList>
    </citation>
    <scope>NUCLEOTIDE SEQUENCE [LARGE SCALE GENOMIC DNA]</scope>
    <source>
        <strain evidence="2 3">DSM 100852</strain>
    </source>
</reference>
<protein>
    <submittedName>
        <fullName evidence="2">Uncharacterized protein</fullName>
    </submittedName>
</protein>
<feature type="transmembrane region" description="Helical" evidence="1">
    <location>
        <begin position="145"/>
        <end position="163"/>
    </location>
</feature>
<dbReference type="AlphaFoldDB" id="A0AAU9D057"/>